<organism evidence="2 3">
    <name type="scientific">Botrytis porri</name>
    <dbReference type="NCBI Taxonomy" id="87229"/>
    <lineage>
        <taxon>Eukaryota</taxon>
        <taxon>Fungi</taxon>
        <taxon>Dikarya</taxon>
        <taxon>Ascomycota</taxon>
        <taxon>Pezizomycotina</taxon>
        <taxon>Leotiomycetes</taxon>
        <taxon>Helotiales</taxon>
        <taxon>Sclerotiniaceae</taxon>
        <taxon>Botrytis</taxon>
    </lineage>
</organism>
<comment type="caution">
    <text evidence="2">The sequence shown here is derived from an EMBL/GenBank/DDBJ whole genome shotgun (WGS) entry which is preliminary data.</text>
</comment>
<name>A0A4Z1KL12_9HELO</name>
<evidence type="ECO:0000256" key="1">
    <source>
        <dbReference type="SAM" id="MobiDB-lite"/>
    </source>
</evidence>
<evidence type="ECO:0000313" key="3">
    <source>
        <dbReference type="Proteomes" id="UP000297280"/>
    </source>
</evidence>
<evidence type="ECO:0000313" key="2">
    <source>
        <dbReference type="EMBL" id="TGO81875.1"/>
    </source>
</evidence>
<accession>A0A4Z1KL12</accession>
<gene>
    <name evidence="2" type="ORF">BPOR_0988g00010</name>
</gene>
<dbReference type="AlphaFoldDB" id="A0A4Z1KL12"/>
<dbReference type="EMBL" id="PQXO01000982">
    <property type="protein sequence ID" value="TGO81875.1"/>
    <property type="molecule type" value="Genomic_DNA"/>
</dbReference>
<dbReference type="Proteomes" id="UP000297280">
    <property type="component" value="Unassembled WGS sequence"/>
</dbReference>
<sequence length="60" mass="6590">MNAHLGNKCIPTSPKKSTRTGPKQMSIRYHSATGPTKSNLNGKFLAVDTSYVHTSSIWNK</sequence>
<keyword evidence="3" id="KW-1185">Reference proteome</keyword>
<feature type="region of interest" description="Disordered" evidence="1">
    <location>
        <begin position="1"/>
        <end position="24"/>
    </location>
</feature>
<reference evidence="2 3" key="1">
    <citation type="submission" date="2017-12" db="EMBL/GenBank/DDBJ databases">
        <title>Comparative genomics of Botrytis spp.</title>
        <authorList>
            <person name="Valero-Jimenez C.A."/>
            <person name="Tapia P."/>
            <person name="Veloso J."/>
            <person name="Silva-Moreno E."/>
            <person name="Staats M."/>
            <person name="Valdes J.H."/>
            <person name="Van Kan J.A.L."/>
        </authorList>
    </citation>
    <scope>NUCLEOTIDE SEQUENCE [LARGE SCALE GENOMIC DNA]</scope>
    <source>
        <strain evidence="2 3">MUCL3349</strain>
    </source>
</reference>
<protein>
    <submittedName>
        <fullName evidence="2">Uncharacterized protein</fullName>
    </submittedName>
</protein>
<proteinExistence type="predicted"/>